<dbReference type="AlphaFoldDB" id="A0A5B9MGZ1"/>
<reference evidence="3 4" key="1">
    <citation type="submission" date="2019-02" db="EMBL/GenBank/DDBJ databases">
        <title>Planctomycetal bacteria perform biofilm scaping via a novel small molecule.</title>
        <authorList>
            <person name="Jeske O."/>
            <person name="Boedeker C."/>
            <person name="Wiegand S."/>
            <person name="Breitling P."/>
            <person name="Kallscheuer N."/>
            <person name="Jogler M."/>
            <person name="Rohde M."/>
            <person name="Petersen J."/>
            <person name="Medema M.H."/>
            <person name="Surup F."/>
            <person name="Jogler C."/>
        </authorList>
    </citation>
    <scope>NUCLEOTIDE SEQUENCE [LARGE SCALE GENOMIC DNA]</scope>
    <source>
        <strain evidence="3 4">Mal15</strain>
    </source>
</reference>
<evidence type="ECO:0000259" key="2">
    <source>
        <dbReference type="Pfam" id="PF02954"/>
    </source>
</evidence>
<dbReference type="PRINTS" id="PR01590">
    <property type="entry name" value="HTHFIS"/>
</dbReference>
<gene>
    <name evidence="3" type="ORF">Mal15_44590</name>
</gene>
<protein>
    <submittedName>
        <fullName evidence="3">DNA-binding protein Fis</fullName>
    </submittedName>
</protein>
<dbReference type="Proteomes" id="UP000321353">
    <property type="component" value="Chromosome"/>
</dbReference>
<proteinExistence type="predicted"/>
<feature type="domain" description="DNA binding HTH" evidence="2">
    <location>
        <begin position="60"/>
        <end position="96"/>
    </location>
</feature>
<dbReference type="EMBL" id="CP036264">
    <property type="protein sequence ID" value="QEG00389.1"/>
    <property type="molecule type" value="Genomic_DNA"/>
</dbReference>
<evidence type="ECO:0000313" key="3">
    <source>
        <dbReference type="EMBL" id="QEG00389.1"/>
    </source>
</evidence>
<evidence type="ECO:0000313" key="4">
    <source>
        <dbReference type="Proteomes" id="UP000321353"/>
    </source>
</evidence>
<dbReference type="KEGG" id="smam:Mal15_44590"/>
<accession>A0A5B9MGZ1</accession>
<keyword evidence="4" id="KW-1185">Reference proteome</keyword>
<dbReference type="InterPro" id="IPR009057">
    <property type="entry name" value="Homeodomain-like_sf"/>
</dbReference>
<dbReference type="Gene3D" id="1.10.10.60">
    <property type="entry name" value="Homeodomain-like"/>
    <property type="match status" value="1"/>
</dbReference>
<dbReference type="InterPro" id="IPR002197">
    <property type="entry name" value="HTH_Fis"/>
</dbReference>
<name>A0A5B9MGZ1_9BACT</name>
<dbReference type="SUPFAM" id="SSF46689">
    <property type="entry name" value="Homeodomain-like"/>
    <property type="match status" value="1"/>
</dbReference>
<keyword evidence="3" id="KW-0238">DNA-binding</keyword>
<dbReference type="Pfam" id="PF02954">
    <property type="entry name" value="HTH_8"/>
    <property type="match status" value="1"/>
</dbReference>
<sequence length="106" mass="12008">MDHREHTRSTTVRHTVALPQEPTPLAPPGWTDWQLGLQREILRLITQKNSSIREEISDRVDEVLLRTTLEATGGNISQASHRLGISRPTLRSRLRQLKIATPNSPT</sequence>
<dbReference type="GO" id="GO:0043565">
    <property type="term" value="F:sequence-specific DNA binding"/>
    <property type="evidence" value="ECO:0007669"/>
    <property type="project" value="InterPro"/>
</dbReference>
<organism evidence="3 4">
    <name type="scientific">Stieleria maiorica</name>
    <dbReference type="NCBI Taxonomy" id="2795974"/>
    <lineage>
        <taxon>Bacteria</taxon>
        <taxon>Pseudomonadati</taxon>
        <taxon>Planctomycetota</taxon>
        <taxon>Planctomycetia</taxon>
        <taxon>Pirellulales</taxon>
        <taxon>Pirellulaceae</taxon>
        <taxon>Stieleria</taxon>
    </lineage>
</organism>
<evidence type="ECO:0000256" key="1">
    <source>
        <dbReference type="SAM" id="MobiDB-lite"/>
    </source>
</evidence>
<feature type="region of interest" description="Disordered" evidence="1">
    <location>
        <begin position="1"/>
        <end position="30"/>
    </location>
</feature>